<dbReference type="Gene3D" id="1.20.870.10">
    <property type="entry name" value="Son of sevenless (SoS) protein Chain: S domain 1"/>
    <property type="match status" value="1"/>
</dbReference>
<dbReference type="InterPro" id="IPR000651">
    <property type="entry name" value="Ras-like_Gua-exchang_fac_N"/>
</dbReference>
<feature type="non-terminal residue" evidence="6">
    <location>
        <position position="1"/>
    </location>
</feature>
<dbReference type="Pfam" id="PF00618">
    <property type="entry name" value="RasGEF_N"/>
    <property type="match status" value="1"/>
</dbReference>
<proteinExistence type="predicted"/>
<dbReference type="EMBL" id="JAKELL010000040">
    <property type="protein sequence ID" value="KAH8988952.1"/>
    <property type="molecule type" value="Genomic_DNA"/>
</dbReference>
<dbReference type="Proteomes" id="UP001201163">
    <property type="component" value="Unassembled WGS sequence"/>
</dbReference>
<dbReference type="PANTHER" id="PTHR23113:SF348">
    <property type="entry name" value="GUANYL-NUCLEOTIDE EXCHANGE FACTOR RASGEF, PUTATIVE (AFU_ORTHOLOGUE AFUA_1G04700)-RELATED"/>
    <property type="match status" value="1"/>
</dbReference>
<evidence type="ECO:0000313" key="6">
    <source>
        <dbReference type="EMBL" id="KAH8988952.1"/>
    </source>
</evidence>
<gene>
    <name evidence="6" type="ORF">EDB92DRAFT_2009540</name>
</gene>
<organism evidence="6 7">
    <name type="scientific">Lactarius akahatsu</name>
    <dbReference type="NCBI Taxonomy" id="416441"/>
    <lineage>
        <taxon>Eukaryota</taxon>
        <taxon>Fungi</taxon>
        <taxon>Dikarya</taxon>
        <taxon>Basidiomycota</taxon>
        <taxon>Agaricomycotina</taxon>
        <taxon>Agaricomycetes</taxon>
        <taxon>Russulales</taxon>
        <taxon>Russulaceae</taxon>
        <taxon>Lactarius</taxon>
    </lineage>
</organism>
<dbReference type="InterPro" id="IPR008937">
    <property type="entry name" value="Ras-like_GEF"/>
</dbReference>
<dbReference type="SMART" id="SM00147">
    <property type="entry name" value="RasGEF"/>
    <property type="match status" value="1"/>
</dbReference>
<name>A0AAD4LHU4_9AGAM</name>
<dbReference type="Pfam" id="PF00617">
    <property type="entry name" value="RasGEF"/>
    <property type="match status" value="1"/>
</dbReference>
<feature type="non-terminal residue" evidence="6">
    <location>
        <position position="712"/>
    </location>
</feature>
<evidence type="ECO:0000313" key="7">
    <source>
        <dbReference type="Proteomes" id="UP001201163"/>
    </source>
</evidence>
<dbReference type="InterPro" id="IPR001895">
    <property type="entry name" value="RASGEF_cat_dom"/>
</dbReference>
<reference evidence="6" key="1">
    <citation type="submission" date="2022-01" db="EMBL/GenBank/DDBJ databases">
        <title>Comparative genomics reveals a dynamic genome evolution in the ectomycorrhizal milk-cap (Lactarius) mushrooms.</title>
        <authorList>
            <consortium name="DOE Joint Genome Institute"/>
            <person name="Lebreton A."/>
            <person name="Tang N."/>
            <person name="Kuo A."/>
            <person name="LaButti K."/>
            <person name="Drula E."/>
            <person name="Barry K."/>
            <person name="Clum A."/>
            <person name="Lipzen A."/>
            <person name="Mousain D."/>
            <person name="Ng V."/>
            <person name="Wang R."/>
            <person name="Wang X."/>
            <person name="Dai Y."/>
            <person name="Henrissat B."/>
            <person name="Grigoriev I.V."/>
            <person name="Guerin-Laguette A."/>
            <person name="Yu F."/>
            <person name="Martin F.M."/>
        </authorList>
    </citation>
    <scope>NUCLEOTIDE SEQUENCE</scope>
    <source>
        <strain evidence="6">QP</strain>
    </source>
</reference>
<sequence>LDGVILCCDVSKKDSFAEVEDVLPAFREARLPIVALACRCDLENLLDLKWVHERLSTFDIGLVKVTISNEAGKNRLRLAFEWLLGAVNRNRHHVDVINYQNPASPEVLTATPPWEIQRSDTATPTAAMNGSSELPQVPSSYDAHIVIHSTSSIHTRSMGDLLTSNAEATTKGVPDHDKSQDVADREAKSSVSASFSTGNCPRSGAVWFSRRCRAYRRYARRSSRRYVPWATLDELLDRLLFLAISDDDWGFISHFLLTYRRFANPRSLILAMQKRMRQLDQSSDDPMFACFAQMRICHLLEVWIQDYPHDFVVGAAADALNALIKSIVTKTHLLHYGSDLLPFLEARPLHDKDSVWAMKVDEPVVEHDDFDDDDNDDDDVIPVIESTSTQTQLSEEARPTRPQLPSFIAERKPSLLLSARNNGTSATDQADSVKEVLKNLLITSAKLGNCEPLHVAEEITRVGKRLFLLIEPRDWLHHVLVSGKKDPETNSIARFNEMSEHLADWVVSLILCHDKPKNRAKQIEKLVEIAEKLRALNNYSALRAFVAGINSATYPGDPAIAKFQENNPKLHKHLQSWELLFNSTGSHRTYRMALRNSKGPCIPALEVHLSDLIRAHVGNGDFHPEDPSKIHWAKFNMMGRFVHLVKKYQLRCRGVEDGYSFEERPELQGILNVTIMHNEMQLSRIAPPPDGEESRDYSDRRDAALIRKLMFW</sequence>
<dbReference type="SUPFAM" id="SSF48366">
    <property type="entry name" value="Ras GEF"/>
    <property type="match status" value="1"/>
</dbReference>
<dbReference type="SUPFAM" id="SSF52540">
    <property type="entry name" value="P-loop containing nucleoside triphosphate hydrolases"/>
    <property type="match status" value="1"/>
</dbReference>
<dbReference type="AlphaFoldDB" id="A0AAD4LHU4"/>
<dbReference type="Gene3D" id="3.40.50.300">
    <property type="entry name" value="P-loop containing nucleotide triphosphate hydrolases"/>
    <property type="match status" value="1"/>
</dbReference>
<dbReference type="GO" id="GO:0007265">
    <property type="term" value="P:Ras protein signal transduction"/>
    <property type="evidence" value="ECO:0007669"/>
    <property type="project" value="TreeGrafter"/>
</dbReference>
<evidence type="ECO:0000259" key="4">
    <source>
        <dbReference type="PROSITE" id="PS50009"/>
    </source>
</evidence>
<feature type="compositionally biased region" description="Basic and acidic residues" evidence="3">
    <location>
        <begin position="173"/>
        <end position="188"/>
    </location>
</feature>
<dbReference type="GO" id="GO:0005886">
    <property type="term" value="C:plasma membrane"/>
    <property type="evidence" value="ECO:0007669"/>
    <property type="project" value="TreeGrafter"/>
</dbReference>
<feature type="domain" description="Ras-GEF" evidence="4">
    <location>
        <begin position="451"/>
        <end position="689"/>
    </location>
</feature>
<evidence type="ECO:0000259" key="5">
    <source>
        <dbReference type="PROSITE" id="PS50212"/>
    </source>
</evidence>
<feature type="region of interest" description="Disordered" evidence="3">
    <location>
        <begin position="167"/>
        <end position="189"/>
    </location>
</feature>
<keyword evidence="7" id="KW-1185">Reference proteome</keyword>
<dbReference type="PROSITE" id="PS50009">
    <property type="entry name" value="RASGEF_CAT"/>
    <property type="match status" value="1"/>
</dbReference>
<dbReference type="CDD" id="cd06224">
    <property type="entry name" value="REM"/>
    <property type="match status" value="1"/>
</dbReference>
<feature type="domain" description="N-terminal Ras-GEF" evidence="5">
    <location>
        <begin position="223"/>
        <end position="348"/>
    </location>
</feature>
<dbReference type="InterPro" id="IPR027417">
    <property type="entry name" value="P-loop_NTPase"/>
</dbReference>
<dbReference type="InterPro" id="IPR023578">
    <property type="entry name" value="Ras_GEF_dom_sf"/>
</dbReference>
<accession>A0AAD4LHU4</accession>
<evidence type="ECO:0000256" key="1">
    <source>
        <dbReference type="ARBA" id="ARBA00022658"/>
    </source>
</evidence>
<dbReference type="PROSITE" id="PS50212">
    <property type="entry name" value="RASGEF_NTER"/>
    <property type="match status" value="1"/>
</dbReference>
<evidence type="ECO:0000256" key="2">
    <source>
        <dbReference type="PROSITE-ProRule" id="PRU00168"/>
    </source>
</evidence>
<dbReference type="PANTHER" id="PTHR23113">
    <property type="entry name" value="GUANINE NUCLEOTIDE EXCHANGE FACTOR"/>
    <property type="match status" value="1"/>
</dbReference>
<comment type="caution">
    <text evidence="6">The sequence shown here is derived from an EMBL/GenBank/DDBJ whole genome shotgun (WGS) entry which is preliminary data.</text>
</comment>
<dbReference type="InterPro" id="IPR036964">
    <property type="entry name" value="RASGEF_cat_dom_sf"/>
</dbReference>
<evidence type="ECO:0000256" key="3">
    <source>
        <dbReference type="SAM" id="MobiDB-lite"/>
    </source>
</evidence>
<protein>
    <submittedName>
        <fullName evidence="6">Ras GEF</fullName>
    </submittedName>
</protein>
<keyword evidence="1 2" id="KW-0344">Guanine-nucleotide releasing factor</keyword>
<dbReference type="GO" id="GO:0005085">
    <property type="term" value="F:guanyl-nucleotide exchange factor activity"/>
    <property type="evidence" value="ECO:0007669"/>
    <property type="project" value="UniProtKB-KW"/>
</dbReference>
<dbReference type="Gene3D" id="1.10.840.10">
    <property type="entry name" value="Ras guanine-nucleotide exchange factors catalytic domain"/>
    <property type="match status" value="1"/>
</dbReference>